<reference evidence="1" key="1">
    <citation type="submission" date="2018-05" db="EMBL/GenBank/DDBJ databases">
        <authorList>
            <person name="Lanie J.A."/>
            <person name="Ng W.-L."/>
            <person name="Kazmierczak K.M."/>
            <person name="Andrzejewski T.M."/>
            <person name="Davidsen T.M."/>
            <person name="Wayne K.J."/>
            <person name="Tettelin H."/>
            <person name="Glass J.I."/>
            <person name="Rusch D."/>
            <person name="Podicherti R."/>
            <person name="Tsui H.-C.T."/>
            <person name="Winkler M.E."/>
        </authorList>
    </citation>
    <scope>NUCLEOTIDE SEQUENCE</scope>
</reference>
<sequence length="308" mass="33679">NDQLLYVSGPKGYYSPDDPSSTLDTLSSKDGYYVKVAKSADKIYFRGKVLADASVSLSAGWNLISYYPDYDLNIEDAFADLISSDNLQYVIGFDQGALVYEPNAAQTNTLNVLKPTRGYWVEVNQAVSSFSFPAQAQASGKLAVNHPIRHSDVKPTPSFMFLKGKITGKYNVGDVVKVVSEGGKTVGAVGITSGGMLRNSPVYGDDFTTEETDGLKAGEVLTFIYDGDTLSSEIQFNSMSHRDIELEFEAPLPSTFALHQNYPNPFNPVTTIRYDVPDNGLVRIIIYDLTGRKIRTLVDGISTPGRYA</sequence>
<evidence type="ECO:0000313" key="1">
    <source>
        <dbReference type="EMBL" id="SVD13360.1"/>
    </source>
</evidence>
<dbReference type="EMBL" id="UINC01131574">
    <property type="protein sequence ID" value="SVD13360.1"/>
    <property type="molecule type" value="Genomic_DNA"/>
</dbReference>
<proteinExistence type="predicted"/>
<dbReference type="AlphaFoldDB" id="A0A382STY0"/>
<feature type="non-terminal residue" evidence="1">
    <location>
        <position position="308"/>
    </location>
</feature>
<feature type="non-terminal residue" evidence="1">
    <location>
        <position position="1"/>
    </location>
</feature>
<protein>
    <recommendedName>
        <fullName evidence="2">Secretion system C-terminal sorting domain-containing protein</fullName>
    </recommendedName>
</protein>
<name>A0A382STY0_9ZZZZ</name>
<evidence type="ECO:0008006" key="2">
    <source>
        <dbReference type="Google" id="ProtNLM"/>
    </source>
</evidence>
<gene>
    <name evidence="1" type="ORF">METZ01_LOCUS366214</name>
</gene>
<organism evidence="1">
    <name type="scientific">marine metagenome</name>
    <dbReference type="NCBI Taxonomy" id="408172"/>
    <lineage>
        <taxon>unclassified sequences</taxon>
        <taxon>metagenomes</taxon>
        <taxon>ecological metagenomes</taxon>
    </lineage>
</organism>
<accession>A0A382STY0</accession>